<dbReference type="InterPro" id="IPR001810">
    <property type="entry name" value="F-box_dom"/>
</dbReference>
<dbReference type="InterPro" id="IPR036047">
    <property type="entry name" value="F-box-like_dom_sf"/>
</dbReference>
<sequence>MNTNNNVSISQLPIEILLRIFWHCTTWQRKNHAHLANPTNIEWLHFSHVCRSWRVASLNEPRLWNFPIFRAPKLAEEMLRRSKSAALELAFPGNDPRGLPLLFEQMDRIGSLTLVSMKTSELKILSTRLSCKDAKALHSLTITGYRSEKPYTFSADFLRNGTPVLTNLYLDRSILAWDSPLFRGLRSFTFISDSGGYRPTEMQLLGALMGMRSIETLHLVDALPEVLDSTISKIIHLPNLIHLDITDESFRCFHFLDHISLSSATKVAMTCRTNSHGNNHAHSLFNQLPRIVAYVSSRCRRLEAVKGLTIDCRGPVFDSSGVYGRKIDLTIACYSSVQGEILAYPCLDPDFKLCMELAFRYNDSVGEVVESLLGAVPLAEVAALR</sequence>
<evidence type="ECO:0000313" key="3">
    <source>
        <dbReference type="Proteomes" id="UP001383192"/>
    </source>
</evidence>
<organism evidence="2 3">
    <name type="scientific">Paramarasmius palmivorus</name>
    <dbReference type="NCBI Taxonomy" id="297713"/>
    <lineage>
        <taxon>Eukaryota</taxon>
        <taxon>Fungi</taxon>
        <taxon>Dikarya</taxon>
        <taxon>Basidiomycota</taxon>
        <taxon>Agaricomycotina</taxon>
        <taxon>Agaricomycetes</taxon>
        <taxon>Agaricomycetidae</taxon>
        <taxon>Agaricales</taxon>
        <taxon>Marasmiineae</taxon>
        <taxon>Marasmiaceae</taxon>
        <taxon>Paramarasmius</taxon>
    </lineage>
</organism>
<accession>A0AAW0DL11</accession>
<protein>
    <recommendedName>
        <fullName evidence="1">F-box domain-containing protein</fullName>
    </recommendedName>
</protein>
<dbReference type="Proteomes" id="UP001383192">
    <property type="component" value="Unassembled WGS sequence"/>
</dbReference>
<dbReference type="SUPFAM" id="SSF52058">
    <property type="entry name" value="L domain-like"/>
    <property type="match status" value="1"/>
</dbReference>
<evidence type="ECO:0000259" key="1">
    <source>
        <dbReference type="Pfam" id="PF12937"/>
    </source>
</evidence>
<name>A0AAW0DL11_9AGAR</name>
<comment type="caution">
    <text evidence="2">The sequence shown here is derived from an EMBL/GenBank/DDBJ whole genome shotgun (WGS) entry which is preliminary data.</text>
</comment>
<evidence type="ECO:0000313" key="2">
    <source>
        <dbReference type="EMBL" id="KAK7052868.1"/>
    </source>
</evidence>
<feature type="domain" description="F-box" evidence="1">
    <location>
        <begin position="9"/>
        <end position="67"/>
    </location>
</feature>
<dbReference type="AlphaFoldDB" id="A0AAW0DL11"/>
<feature type="non-terminal residue" evidence="2">
    <location>
        <position position="385"/>
    </location>
</feature>
<dbReference type="Gene3D" id="3.80.10.10">
    <property type="entry name" value="Ribonuclease Inhibitor"/>
    <property type="match status" value="1"/>
</dbReference>
<dbReference type="InterPro" id="IPR032675">
    <property type="entry name" value="LRR_dom_sf"/>
</dbReference>
<dbReference type="SUPFAM" id="SSF81383">
    <property type="entry name" value="F-box domain"/>
    <property type="match status" value="1"/>
</dbReference>
<reference evidence="2 3" key="1">
    <citation type="submission" date="2024-01" db="EMBL/GenBank/DDBJ databases">
        <title>A draft genome for a cacao thread blight-causing isolate of Paramarasmius palmivorus.</title>
        <authorList>
            <person name="Baruah I.K."/>
            <person name="Bukari Y."/>
            <person name="Amoako-Attah I."/>
            <person name="Meinhardt L.W."/>
            <person name="Bailey B.A."/>
            <person name="Cohen S.P."/>
        </authorList>
    </citation>
    <scope>NUCLEOTIDE SEQUENCE [LARGE SCALE GENOMIC DNA]</scope>
    <source>
        <strain evidence="2 3">GH-12</strain>
    </source>
</reference>
<dbReference type="Pfam" id="PF12937">
    <property type="entry name" value="F-box-like"/>
    <property type="match status" value="1"/>
</dbReference>
<dbReference type="EMBL" id="JAYKXP010000011">
    <property type="protein sequence ID" value="KAK7052868.1"/>
    <property type="molecule type" value="Genomic_DNA"/>
</dbReference>
<proteinExistence type="predicted"/>
<gene>
    <name evidence="2" type="ORF">VNI00_004187</name>
</gene>
<keyword evidence="3" id="KW-1185">Reference proteome</keyword>